<dbReference type="InterPro" id="IPR036388">
    <property type="entry name" value="WH-like_DNA-bd_sf"/>
</dbReference>
<accession>A0A810PVP0</accession>
<sequence length="258" mass="28971">MEPNTILSESLSLSSDIPLYAQLVGIIKRSISSGALAIGDLLPSEAELCRALNVSRNTVRQAIGELEDEGLVVRKRGKGTFVADPNTNRRGVRYSFTTEVSSLGKTPSSTLVDFGVIVPTRAICEKMELREGTSVYCFTRVRNVDGEPLILETSYYPQFIYPNLTREMVQTHSFYSLLYHVGITPFSAEDTYEAVMLDAPRANLLSVEPGSCAFYHQRRTKTEDGRVYEYTRSYIRGDRVRLDVHMQKSGMTFSRIID</sequence>
<gene>
    <name evidence="5" type="ORF">MM50RIKEN_00620</name>
</gene>
<dbReference type="InterPro" id="IPR036390">
    <property type="entry name" value="WH_DNA-bd_sf"/>
</dbReference>
<feature type="domain" description="HTH gntR-type" evidence="4">
    <location>
        <begin position="17"/>
        <end position="85"/>
    </location>
</feature>
<dbReference type="EMBL" id="AP023418">
    <property type="protein sequence ID" value="BCK80299.1"/>
    <property type="molecule type" value="Genomic_DNA"/>
</dbReference>
<dbReference type="FunFam" id="1.10.10.10:FF:000079">
    <property type="entry name" value="GntR family transcriptional regulator"/>
    <property type="match status" value="1"/>
</dbReference>
<evidence type="ECO:0000313" key="5">
    <source>
        <dbReference type="EMBL" id="BCK80299.1"/>
    </source>
</evidence>
<dbReference type="Proteomes" id="UP000681035">
    <property type="component" value="Chromosome"/>
</dbReference>
<protein>
    <submittedName>
        <fullName evidence="5">GntR family transcriptional regulator</fullName>
    </submittedName>
</protein>
<reference evidence="5" key="1">
    <citation type="submission" date="2020-09" db="EMBL/GenBank/DDBJ databases">
        <title>New species isolated from human feces.</title>
        <authorList>
            <person name="Kitahara M."/>
            <person name="Shigeno Y."/>
            <person name="Shime M."/>
            <person name="Matsumoto Y."/>
            <person name="Nakamura S."/>
            <person name="Motooka D."/>
            <person name="Fukuoka S."/>
            <person name="Nishikawa H."/>
            <person name="Benno Y."/>
        </authorList>
    </citation>
    <scope>NUCLEOTIDE SEQUENCE</scope>
    <source>
        <strain evidence="5">MM50</strain>
    </source>
</reference>
<dbReference type="KEGG" id="vcop:MM50RIKEN_00620"/>
<name>A0A810PVP0_9FIRM</name>
<keyword evidence="6" id="KW-1185">Reference proteome</keyword>
<keyword evidence="1" id="KW-0805">Transcription regulation</keyword>
<dbReference type="PANTHER" id="PTHR44846:SF1">
    <property type="entry name" value="MANNOSYL-D-GLYCERATE TRANSPORT_METABOLISM SYSTEM REPRESSOR MNGR-RELATED"/>
    <property type="match status" value="1"/>
</dbReference>
<dbReference type="PROSITE" id="PS50949">
    <property type="entry name" value="HTH_GNTR"/>
    <property type="match status" value="1"/>
</dbReference>
<dbReference type="SMART" id="SM00866">
    <property type="entry name" value="UTRA"/>
    <property type="match status" value="1"/>
</dbReference>
<evidence type="ECO:0000256" key="2">
    <source>
        <dbReference type="ARBA" id="ARBA00023125"/>
    </source>
</evidence>
<dbReference type="Pfam" id="PF07702">
    <property type="entry name" value="UTRA"/>
    <property type="match status" value="1"/>
</dbReference>
<keyword evidence="2" id="KW-0238">DNA-binding</keyword>
<keyword evidence="3" id="KW-0804">Transcription</keyword>
<dbReference type="SUPFAM" id="SSF46785">
    <property type="entry name" value="Winged helix' DNA-binding domain"/>
    <property type="match status" value="1"/>
</dbReference>
<dbReference type="GO" id="GO:0003677">
    <property type="term" value="F:DNA binding"/>
    <property type="evidence" value="ECO:0007669"/>
    <property type="project" value="UniProtKB-KW"/>
</dbReference>
<dbReference type="AlphaFoldDB" id="A0A810PVP0"/>
<dbReference type="PRINTS" id="PR00035">
    <property type="entry name" value="HTHGNTR"/>
</dbReference>
<dbReference type="InterPro" id="IPR028978">
    <property type="entry name" value="Chorismate_lyase_/UTRA_dom_sf"/>
</dbReference>
<dbReference type="GO" id="GO:0045892">
    <property type="term" value="P:negative regulation of DNA-templated transcription"/>
    <property type="evidence" value="ECO:0007669"/>
    <property type="project" value="TreeGrafter"/>
</dbReference>
<evidence type="ECO:0000256" key="3">
    <source>
        <dbReference type="ARBA" id="ARBA00023163"/>
    </source>
</evidence>
<dbReference type="Pfam" id="PF00392">
    <property type="entry name" value="GntR"/>
    <property type="match status" value="1"/>
</dbReference>
<dbReference type="SUPFAM" id="SSF64288">
    <property type="entry name" value="Chorismate lyase-like"/>
    <property type="match status" value="1"/>
</dbReference>
<evidence type="ECO:0000259" key="4">
    <source>
        <dbReference type="PROSITE" id="PS50949"/>
    </source>
</evidence>
<dbReference type="RefSeq" id="WP_213541275.1">
    <property type="nucleotide sequence ID" value="NZ_AP023418.1"/>
</dbReference>
<dbReference type="PANTHER" id="PTHR44846">
    <property type="entry name" value="MANNOSYL-D-GLYCERATE TRANSPORT/METABOLISM SYSTEM REPRESSOR MNGR-RELATED"/>
    <property type="match status" value="1"/>
</dbReference>
<dbReference type="Gene3D" id="3.40.1410.10">
    <property type="entry name" value="Chorismate lyase-like"/>
    <property type="match status" value="1"/>
</dbReference>
<proteinExistence type="predicted"/>
<organism evidence="5 6">
    <name type="scientific">Vescimonas coprocola</name>
    <dbReference type="NCBI Taxonomy" id="2714355"/>
    <lineage>
        <taxon>Bacteria</taxon>
        <taxon>Bacillati</taxon>
        <taxon>Bacillota</taxon>
        <taxon>Clostridia</taxon>
        <taxon>Eubacteriales</taxon>
        <taxon>Oscillospiraceae</taxon>
        <taxon>Vescimonas</taxon>
    </lineage>
</organism>
<dbReference type="Gene3D" id="1.10.10.10">
    <property type="entry name" value="Winged helix-like DNA-binding domain superfamily/Winged helix DNA-binding domain"/>
    <property type="match status" value="1"/>
</dbReference>
<dbReference type="InterPro" id="IPR000524">
    <property type="entry name" value="Tscrpt_reg_HTH_GntR"/>
</dbReference>
<evidence type="ECO:0000313" key="6">
    <source>
        <dbReference type="Proteomes" id="UP000681035"/>
    </source>
</evidence>
<dbReference type="GO" id="GO:0003700">
    <property type="term" value="F:DNA-binding transcription factor activity"/>
    <property type="evidence" value="ECO:0007669"/>
    <property type="project" value="InterPro"/>
</dbReference>
<dbReference type="CDD" id="cd07377">
    <property type="entry name" value="WHTH_GntR"/>
    <property type="match status" value="1"/>
</dbReference>
<dbReference type="SMART" id="SM00345">
    <property type="entry name" value="HTH_GNTR"/>
    <property type="match status" value="1"/>
</dbReference>
<evidence type="ECO:0000256" key="1">
    <source>
        <dbReference type="ARBA" id="ARBA00023015"/>
    </source>
</evidence>
<dbReference type="InterPro" id="IPR011663">
    <property type="entry name" value="UTRA"/>
</dbReference>
<dbReference type="InterPro" id="IPR050679">
    <property type="entry name" value="Bact_HTH_transcr_reg"/>
</dbReference>